<dbReference type="PANTHER" id="PTHR11276:SF28">
    <property type="entry name" value="DNA POLYMERASE LAMBDA"/>
    <property type="match status" value="1"/>
</dbReference>
<dbReference type="PANTHER" id="PTHR11276">
    <property type="entry name" value="DNA POLYMERASE TYPE-X FAMILY MEMBER"/>
    <property type="match status" value="1"/>
</dbReference>
<keyword evidence="6" id="KW-1185">Reference proteome</keyword>
<evidence type="ECO:0000256" key="2">
    <source>
        <dbReference type="ARBA" id="ARBA00022705"/>
    </source>
</evidence>
<evidence type="ECO:0000259" key="4">
    <source>
        <dbReference type="SMART" id="SM00278"/>
    </source>
</evidence>
<dbReference type="SUPFAM" id="SSF47802">
    <property type="entry name" value="DNA polymerase beta, N-terminal domain-like"/>
    <property type="match status" value="1"/>
</dbReference>
<dbReference type="InterPro" id="IPR003583">
    <property type="entry name" value="Hlx-hairpin-Hlx_DNA-bd_motif"/>
</dbReference>
<feature type="domain" description="Helix-hairpin-helix DNA-binding motif class 1" evidence="4">
    <location>
        <begin position="78"/>
        <end position="97"/>
    </location>
</feature>
<dbReference type="KEGG" id="pgv:SL003B_2625"/>
<feature type="domain" description="Helix-hairpin-helix DNA-binding motif class 1" evidence="4">
    <location>
        <begin position="117"/>
        <end position="136"/>
    </location>
</feature>
<dbReference type="OrthoDB" id="9808747at2"/>
<dbReference type="eggNOG" id="COG1796">
    <property type="taxonomic scope" value="Bacteria"/>
</dbReference>
<dbReference type="Gene3D" id="1.10.150.110">
    <property type="entry name" value="DNA polymerase beta, N-terminal domain-like"/>
    <property type="match status" value="1"/>
</dbReference>
<evidence type="ECO:0000313" key="6">
    <source>
        <dbReference type="Proteomes" id="UP000008130"/>
    </source>
</evidence>
<dbReference type="Proteomes" id="UP000008130">
    <property type="component" value="Chromosome"/>
</dbReference>
<dbReference type="Pfam" id="PF14520">
    <property type="entry name" value="HHH_5"/>
    <property type="match status" value="1"/>
</dbReference>
<proteinExistence type="predicted"/>
<dbReference type="SMART" id="SM00278">
    <property type="entry name" value="HhH1"/>
    <property type="match status" value="3"/>
</dbReference>
<keyword evidence="2" id="KW-0235">DNA replication</keyword>
<feature type="region of interest" description="Disordered" evidence="3">
    <location>
        <begin position="1"/>
        <end position="20"/>
    </location>
</feature>
<dbReference type="InterPro" id="IPR027421">
    <property type="entry name" value="DNA_pol_lamdba_lyase_dom_sf"/>
</dbReference>
<feature type="compositionally biased region" description="Basic and acidic residues" evidence="3">
    <location>
        <begin position="8"/>
        <end position="20"/>
    </location>
</feature>
<dbReference type="GO" id="GO:0003677">
    <property type="term" value="F:DNA binding"/>
    <property type="evidence" value="ECO:0007669"/>
    <property type="project" value="InterPro"/>
</dbReference>
<evidence type="ECO:0000313" key="5">
    <source>
        <dbReference type="EMBL" id="ADZ71048.1"/>
    </source>
</evidence>
<dbReference type="EMBL" id="CP002568">
    <property type="protein sequence ID" value="ADZ71048.1"/>
    <property type="molecule type" value="Genomic_DNA"/>
</dbReference>
<dbReference type="Pfam" id="PF14716">
    <property type="entry name" value="HHH_8"/>
    <property type="match status" value="1"/>
</dbReference>
<dbReference type="Gene3D" id="1.10.150.20">
    <property type="entry name" value="5' to 3' exonuclease, C-terminal subdomain"/>
    <property type="match status" value="1"/>
</dbReference>
<dbReference type="GO" id="GO:0006281">
    <property type="term" value="P:DNA repair"/>
    <property type="evidence" value="ECO:0007669"/>
    <property type="project" value="InterPro"/>
</dbReference>
<dbReference type="PATRIC" id="fig|991905.3.peg.2687"/>
<evidence type="ECO:0000256" key="1">
    <source>
        <dbReference type="ARBA" id="ARBA00022634"/>
    </source>
</evidence>
<dbReference type="HOGENOM" id="CLU_871332_0_0_5"/>
<organism evidence="5 6">
    <name type="scientific">Polymorphum gilvum (strain LMG 25793 / CGMCC 1.9160 / SL003B-26A1)</name>
    <dbReference type="NCBI Taxonomy" id="991905"/>
    <lineage>
        <taxon>Bacteria</taxon>
        <taxon>Pseudomonadati</taxon>
        <taxon>Pseudomonadota</taxon>
        <taxon>Alphaproteobacteria</taxon>
        <taxon>Rhodobacterales</taxon>
        <taxon>Paracoccaceae</taxon>
        <taxon>Polymorphum</taxon>
    </lineage>
</organism>
<protein>
    <submittedName>
        <fullName evidence="5">DNA polymerase domain protein</fullName>
    </submittedName>
</protein>
<dbReference type="RefSeq" id="WP_013653362.1">
    <property type="nucleotide sequence ID" value="NC_015259.1"/>
</dbReference>
<reference evidence="5 6" key="1">
    <citation type="journal article" date="2011" name="J. Bacteriol.">
        <title>Complete genome sequence of Polymorphum gilvum SL003B-26A1T, a crude oil-degrading bacterium from oil-polluted saline soil.</title>
        <authorList>
            <person name="Li S.G."/>
            <person name="Tang Y.Q."/>
            <person name="Nie Y."/>
            <person name="Cai M."/>
            <person name="Wu X.L."/>
        </authorList>
    </citation>
    <scope>NUCLEOTIDE SEQUENCE [LARGE SCALE GENOMIC DNA]</scope>
    <source>
        <strain evidence="6">LMG 25793 / CGMCC 1.9160 / SL003B-26A1</strain>
    </source>
</reference>
<dbReference type="GO" id="GO:0003887">
    <property type="term" value="F:DNA-directed DNA polymerase activity"/>
    <property type="evidence" value="ECO:0007669"/>
    <property type="project" value="InterPro"/>
</dbReference>
<dbReference type="InterPro" id="IPR010996">
    <property type="entry name" value="HHH_MUS81"/>
</dbReference>
<keyword evidence="1" id="KW-0237">DNA synthesis</keyword>
<name>F2J4A6_POLGS</name>
<dbReference type="STRING" id="991905.SL003B_2625"/>
<evidence type="ECO:0000256" key="3">
    <source>
        <dbReference type="SAM" id="MobiDB-lite"/>
    </source>
</evidence>
<sequence>MPRAGTQGRDDGAERPDGRGREVVAGNLAVAAKLRAYADLLEQQGADGFREKAYRRAADTVAALDRPVGEILDEEGRAGLIALPGVGKGIAGAIAEMVASGRWAQLERLSGELSPEKLFQTIPGIGPKLAERLAGELHLETLEDLEAALHLEAAPLKGLGPRRREAITAILAERLGRPALRSQGGDVPQPNVGLLLQVDDMYRTRAAAGTLRKIAPKRFNPTGEAWLPVLHARHDDWHFTALYSNTKLAHQLDRTHDWVVIYFQQEGHGEGRCTVVTESHGPMKGRRVVRGRERDCQEAAGLA</sequence>
<gene>
    <name evidence="5" type="primary">dpbF</name>
    <name evidence="5" type="ordered locus">SL003B_2625</name>
</gene>
<feature type="domain" description="Helix-hairpin-helix DNA-binding motif class 1" evidence="4">
    <location>
        <begin position="151"/>
        <end position="170"/>
    </location>
</feature>
<dbReference type="AlphaFoldDB" id="F2J4A6"/>
<accession>F2J4A6</accession>
<dbReference type="InterPro" id="IPR022312">
    <property type="entry name" value="DNA_pol_X"/>
</dbReference>